<gene>
    <name evidence="5 6" type="primary">citG</name>
    <name evidence="6" type="ORF">HMPREF9081_1302</name>
</gene>
<dbReference type="EMBL" id="AFHQ01000033">
    <property type="protein sequence ID" value="EGK59707.1"/>
    <property type="molecule type" value="Genomic_DNA"/>
</dbReference>
<dbReference type="Pfam" id="PF01874">
    <property type="entry name" value="CitG"/>
    <property type="match status" value="1"/>
</dbReference>
<comment type="caution">
    <text evidence="6">The sequence shown here is derived from an EMBL/GenBank/DDBJ whole genome shotgun (WGS) entry which is preliminary data.</text>
</comment>
<accession>F5RM16</accession>
<comment type="catalytic activity">
    <reaction evidence="1 5">
        <text>3'-dephospho-CoA + ATP = 2'-(5''-triphospho-alpha-D-ribosyl)-3'-dephospho-CoA + adenine</text>
        <dbReference type="Rhea" id="RHEA:15117"/>
        <dbReference type="ChEBI" id="CHEBI:16708"/>
        <dbReference type="ChEBI" id="CHEBI:30616"/>
        <dbReference type="ChEBI" id="CHEBI:57328"/>
        <dbReference type="ChEBI" id="CHEBI:61378"/>
        <dbReference type="EC" id="2.4.2.52"/>
    </reaction>
</comment>
<name>F5RM16_9FIRM</name>
<dbReference type="RefSeq" id="WP_006306253.1">
    <property type="nucleotide sequence ID" value="NZ_GL892076.1"/>
</dbReference>
<dbReference type="EC" id="2.4.2.52" evidence="5"/>
<dbReference type="GO" id="GO:0016757">
    <property type="term" value="F:glycosyltransferase activity"/>
    <property type="evidence" value="ECO:0007669"/>
    <property type="project" value="UniProtKB-KW"/>
</dbReference>
<comment type="similarity">
    <text evidence="5">Belongs to the CitG/MdcB family.</text>
</comment>
<dbReference type="OrthoDB" id="114886at2"/>
<organism evidence="6 7">
    <name type="scientific">Centipeda periodontii DSM 2778</name>
    <dbReference type="NCBI Taxonomy" id="888060"/>
    <lineage>
        <taxon>Bacteria</taxon>
        <taxon>Bacillati</taxon>
        <taxon>Bacillota</taxon>
        <taxon>Negativicutes</taxon>
        <taxon>Selenomonadales</taxon>
        <taxon>Selenomonadaceae</taxon>
        <taxon>Centipeda</taxon>
    </lineage>
</organism>
<dbReference type="GO" id="GO:0046917">
    <property type="term" value="F:triphosphoribosyl-dephospho-CoA synthase activity"/>
    <property type="evidence" value="ECO:0007669"/>
    <property type="project" value="UniProtKB-UniRule"/>
</dbReference>
<evidence type="ECO:0000256" key="2">
    <source>
        <dbReference type="ARBA" id="ARBA00022679"/>
    </source>
</evidence>
<evidence type="ECO:0000256" key="4">
    <source>
        <dbReference type="ARBA" id="ARBA00022840"/>
    </source>
</evidence>
<dbReference type="AlphaFoldDB" id="F5RM16"/>
<dbReference type="GO" id="GO:0051191">
    <property type="term" value="P:prosthetic group biosynthetic process"/>
    <property type="evidence" value="ECO:0007669"/>
    <property type="project" value="TreeGrafter"/>
</dbReference>
<dbReference type="HOGENOM" id="CLU_056179_1_0_9"/>
<evidence type="ECO:0000313" key="7">
    <source>
        <dbReference type="Proteomes" id="UP000004067"/>
    </source>
</evidence>
<dbReference type="GO" id="GO:0005524">
    <property type="term" value="F:ATP binding"/>
    <property type="evidence" value="ECO:0007669"/>
    <property type="project" value="UniProtKB-KW"/>
</dbReference>
<proteinExistence type="inferred from homology"/>
<evidence type="ECO:0000313" key="6">
    <source>
        <dbReference type="EMBL" id="EGK59707.1"/>
    </source>
</evidence>
<evidence type="ECO:0000256" key="5">
    <source>
        <dbReference type="HAMAP-Rule" id="MF_00397"/>
    </source>
</evidence>
<keyword evidence="2 5" id="KW-0808">Transferase</keyword>
<evidence type="ECO:0000256" key="1">
    <source>
        <dbReference type="ARBA" id="ARBA00001210"/>
    </source>
</evidence>
<evidence type="ECO:0000256" key="3">
    <source>
        <dbReference type="ARBA" id="ARBA00022741"/>
    </source>
</evidence>
<keyword evidence="4 5" id="KW-0067">ATP-binding</keyword>
<keyword evidence="3 5" id="KW-0547">Nucleotide-binding</keyword>
<dbReference type="HAMAP" id="MF_00397">
    <property type="entry name" value="CitG"/>
    <property type="match status" value="1"/>
</dbReference>
<dbReference type="InterPro" id="IPR002736">
    <property type="entry name" value="CitG"/>
</dbReference>
<dbReference type="InterPro" id="IPR017551">
    <property type="entry name" value="TriPribosyl-deP-CoA_syn_CitG"/>
</dbReference>
<keyword evidence="7" id="KW-1185">Reference proteome</keyword>
<dbReference type="Proteomes" id="UP000004067">
    <property type="component" value="Unassembled WGS sequence"/>
</dbReference>
<reference evidence="6 7" key="1">
    <citation type="submission" date="2011-04" db="EMBL/GenBank/DDBJ databases">
        <authorList>
            <person name="Muzny D."/>
            <person name="Qin X."/>
            <person name="Deng J."/>
            <person name="Jiang H."/>
            <person name="Liu Y."/>
            <person name="Qu J."/>
            <person name="Song X.-Z."/>
            <person name="Zhang L."/>
            <person name="Thornton R."/>
            <person name="Coyle M."/>
            <person name="Francisco L."/>
            <person name="Jackson L."/>
            <person name="Javaid M."/>
            <person name="Korchina V."/>
            <person name="Kovar C."/>
            <person name="Mata R."/>
            <person name="Mathew T."/>
            <person name="Ngo R."/>
            <person name="Nguyen L."/>
            <person name="Nguyen N."/>
            <person name="Okwuonu G."/>
            <person name="Ongeri F."/>
            <person name="Pham C."/>
            <person name="Simmons D."/>
            <person name="Wilczek-Boney K."/>
            <person name="Hale W."/>
            <person name="Jakkamsetti A."/>
            <person name="Pham P."/>
            <person name="Ruth R."/>
            <person name="San Lucas F."/>
            <person name="Warren J."/>
            <person name="Zhang J."/>
            <person name="Zhao Z."/>
            <person name="Zhou C."/>
            <person name="Zhu D."/>
            <person name="Lee S."/>
            <person name="Bess C."/>
            <person name="Blankenburg K."/>
            <person name="Forbes L."/>
            <person name="Fu Q."/>
            <person name="Gubbala S."/>
            <person name="Hirani K."/>
            <person name="Jayaseelan J.C."/>
            <person name="Lara F."/>
            <person name="Munidasa M."/>
            <person name="Palculict T."/>
            <person name="Patil S."/>
            <person name="Pu L.-L."/>
            <person name="Saada N."/>
            <person name="Tang L."/>
            <person name="Weissenberger G."/>
            <person name="Zhu Y."/>
            <person name="Hemphill L."/>
            <person name="Shang Y."/>
            <person name="Youmans B."/>
            <person name="Ayvaz T."/>
            <person name="Ross M."/>
            <person name="Santibanez J."/>
            <person name="Aqrawi P."/>
            <person name="Gross S."/>
            <person name="Joshi V."/>
            <person name="Fowler G."/>
            <person name="Nazareth L."/>
            <person name="Reid J."/>
            <person name="Worley K."/>
            <person name="Petrosino J."/>
            <person name="Highlander S."/>
            <person name="Gibbs R."/>
        </authorList>
    </citation>
    <scope>NUCLEOTIDE SEQUENCE [LARGE SCALE GENOMIC DNA]</scope>
    <source>
        <strain evidence="6 7">DSM 2778</strain>
    </source>
</reference>
<keyword evidence="6" id="KW-0328">Glycosyltransferase</keyword>
<dbReference type="PANTHER" id="PTHR30201">
    <property type="entry name" value="TRIPHOSPHORIBOSYL-DEPHOSPHO-COA SYNTHASE"/>
    <property type="match status" value="1"/>
</dbReference>
<dbReference type="STRING" id="888060.HMPREF9081_1302"/>
<dbReference type="Gene3D" id="1.10.4200.10">
    <property type="entry name" value="Triphosphoribosyl-dephospho-CoA protein"/>
    <property type="match status" value="1"/>
</dbReference>
<dbReference type="NCBIfam" id="TIGR03125">
    <property type="entry name" value="citrate_citG"/>
    <property type="match status" value="1"/>
</dbReference>
<sequence length="288" mass="30180">MRGVDHIAALAVEALLVEVAATPKPGLVDRANNGAHDDMDFFTFQASAAALAPYFAEFARAGAGHEHLDTLLAQLRPIGCRAEAAMYARTGGVNTHKGAVFSFGVLLGAAGWLMAHGGRLTADAVLDAARTICTGLCRADYGALAKDAVPATKGQAAYLAYGLTGVRGEAEAGFPLVRAYALPLYRARRAAHTPLNDALVDVLLVLMAHNMDTNILGRHDLAMLHRVQGDAARILTLGGMGTAAGRAAVEAFDAQLIAAWVSPGGSADLVAVTHFLYEMEQSDMLRSM</sequence>
<dbReference type="eggNOG" id="COG1767">
    <property type="taxonomic scope" value="Bacteria"/>
</dbReference>
<dbReference type="PANTHER" id="PTHR30201:SF2">
    <property type="entry name" value="2-(5''-TRIPHOSPHORIBOSYL)-3'-DEPHOSPHOCOENZYME-A SYNTHASE"/>
    <property type="match status" value="1"/>
</dbReference>
<protein>
    <recommendedName>
        <fullName evidence="5">Probable 2-(5''-triphosphoribosyl)-3'-dephosphocoenzyme-A synthase</fullName>
        <shortName evidence="5">2-(5''-triphosphoribosyl)-3'-dephospho-CoA synthase</shortName>
        <ecNumber evidence="5">2.4.2.52</ecNumber>
    </recommendedName>
</protein>